<dbReference type="EMBL" id="JBICCN010000118">
    <property type="protein sequence ID" value="KAL3092726.1"/>
    <property type="molecule type" value="Genomic_DNA"/>
</dbReference>
<evidence type="ECO:0000256" key="2">
    <source>
        <dbReference type="SAM" id="Phobius"/>
    </source>
</evidence>
<organism evidence="4 5">
    <name type="scientific">Heterodera schachtii</name>
    <name type="common">Sugarbeet cyst nematode worm</name>
    <name type="synonym">Tylenchus schachtii</name>
    <dbReference type="NCBI Taxonomy" id="97005"/>
    <lineage>
        <taxon>Eukaryota</taxon>
        <taxon>Metazoa</taxon>
        <taxon>Ecdysozoa</taxon>
        <taxon>Nematoda</taxon>
        <taxon>Chromadorea</taxon>
        <taxon>Rhabditida</taxon>
        <taxon>Tylenchina</taxon>
        <taxon>Tylenchomorpha</taxon>
        <taxon>Tylenchoidea</taxon>
        <taxon>Heteroderidae</taxon>
        <taxon>Heteroderinae</taxon>
        <taxon>Heterodera</taxon>
    </lineage>
</organism>
<sequence>MVFFTLLAFCLVSSFDSASAKAQSVNNSVRKDEIIDKGTTSSKNGLLKMCMDSGLISNGKAGEEAEMDGLVELLTELDEHDSVIQAALANPTKKFSSTNQSLVEEFEALKCFSTNNKQIAVLMYKLHNSVSRVKTSLNEDASIQNSIMHGLKNEIDEAVKSLAIHWQISLKEIVPNKKEPKELLKELKSFWNQFNGQKGANGDKSEEKQNESHYEKRLLKLMADYSVCLNGFDKPKSGKKRRRRRDDGNGWTKKTIFGLLILVVIVIIGTFVLAKVNHCLCDPRGDGNDHKGHDNSESDGDQSRDIEIGSPSAGEHRPAAARRGGAGANSGSESDHSVEQK</sequence>
<evidence type="ECO:0000256" key="3">
    <source>
        <dbReference type="SAM" id="SignalP"/>
    </source>
</evidence>
<feature type="signal peptide" evidence="3">
    <location>
        <begin position="1"/>
        <end position="22"/>
    </location>
</feature>
<feature type="chain" id="PRO_5044896792" evidence="3">
    <location>
        <begin position="23"/>
        <end position="341"/>
    </location>
</feature>
<keyword evidence="2" id="KW-1133">Transmembrane helix</keyword>
<keyword evidence="2" id="KW-0472">Membrane</keyword>
<feature type="transmembrane region" description="Helical" evidence="2">
    <location>
        <begin position="255"/>
        <end position="274"/>
    </location>
</feature>
<evidence type="ECO:0000313" key="4">
    <source>
        <dbReference type="EMBL" id="KAL3092726.1"/>
    </source>
</evidence>
<evidence type="ECO:0000256" key="1">
    <source>
        <dbReference type="SAM" id="MobiDB-lite"/>
    </source>
</evidence>
<accession>A0ABD2JQ23</accession>
<dbReference type="Proteomes" id="UP001620645">
    <property type="component" value="Unassembled WGS sequence"/>
</dbReference>
<keyword evidence="3" id="KW-0732">Signal</keyword>
<reference evidence="4 5" key="1">
    <citation type="submission" date="2024-10" db="EMBL/GenBank/DDBJ databases">
        <authorList>
            <person name="Kim D."/>
        </authorList>
    </citation>
    <scope>NUCLEOTIDE SEQUENCE [LARGE SCALE GENOMIC DNA]</scope>
    <source>
        <strain evidence="4">Taebaek</strain>
    </source>
</reference>
<comment type="caution">
    <text evidence="4">The sequence shown here is derived from an EMBL/GenBank/DDBJ whole genome shotgun (WGS) entry which is preliminary data.</text>
</comment>
<feature type="region of interest" description="Disordered" evidence="1">
    <location>
        <begin position="285"/>
        <end position="341"/>
    </location>
</feature>
<evidence type="ECO:0000313" key="5">
    <source>
        <dbReference type="Proteomes" id="UP001620645"/>
    </source>
</evidence>
<gene>
    <name evidence="4" type="ORF">niasHS_007935</name>
</gene>
<keyword evidence="5" id="KW-1185">Reference proteome</keyword>
<name>A0ABD2JQ23_HETSC</name>
<proteinExistence type="predicted"/>
<keyword evidence="2" id="KW-0812">Transmembrane</keyword>
<protein>
    <submittedName>
        <fullName evidence="4">Uncharacterized protein</fullName>
    </submittedName>
</protein>
<feature type="compositionally biased region" description="Basic and acidic residues" evidence="1">
    <location>
        <begin position="285"/>
        <end position="307"/>
    </location>
</feature>
<dbReference type="AlphaFoldDB" id="A0ABD2JQ23"/>